<evidence type="ECO:0000313" key="9">
    <source>
        <dbReference type="EMBL" id="CAD9650154.1"/>
    </source>
</evidence>
<feature type="region of interest" description="Disordered" evidence="7">
    <location>
        <begin position="1"/>
        <end position="24"/>
    </location>
</feature>
<feature type="transmembrane region" description="Helical" evidence="8">
    <location>
        <begin position="30"/>
        <end position="51"/>
    </location>
</feature>
<evidence type="ECO:0000256" key="6">
    <source>
        <dbReference type="ARBA" id="ARBA00023136"/>
    </source>
</evidence>
<sequence>MLTKRSQKPNKPPRRDNTARSAEKDGRTKAPLCILYLSIVSISFLLVLLYASSSTKGMAAYDIPVSRGLLGAYASKDRSVSTAPGVMVMVLIPEWPLRKSRDRLFVSEIIRIYSPKVSQLRFVVSEKDFERNSKSDIENLERYLMPVKSLMGNYNTWSLTWRGWIKAAEIYLNSADVFVMMQLNSITVPTNLAAFVSYLDTEHPYYLGNVRGLDTWNTHGVLYNDKSAYALTRGAVRLVAMRLASLDSQQSPATSDFSCQDSPGANEDKHLATCLKSVGVLPLETRDSMGRERFLLTSPRVRDHFKTAAPYAITFSEIKDVQEYQTLEYYTLKQPYADPFIGLEPPSGSVFRVQGRPDLPMDNEGNNPNLLNGVHTGQWLTSPEAPGCLTKPTSGAVPGITPLVPVNCPCAIRLANGLKGADIDGCVQGNQIQDGDTCKVMCSEGKTPSEAKCSNGILLIPPLKCEDNDDQLCVIPTPPDHTKFLPNPGSYIASKEALQISCEPGYRLPGGLEFTTQECYRGGISYGSCKKCGIWSIKLKGRRYQLPGWDKVSFKGVATDEFEVNAVTTGSKEDPVKNCNQYGIGEQLILQEKGSQTLVVALSCNNQAIDVISVDFRESPWCS</sequence>
<evidence type="ECO:0000256" key="3">
    <source>
        <dbReference type="ARBA" id="ARBA00022692"/>
    </source>
</evidence>
<dbReference type="InterPro" id="IPR026050">
    <property type="entry name" value="C1GALT1/C1GALT1_chp1"/>
</dbReference>
<dbReference type="PANTHER" id="PTHR23033">
    <property type="entry name" value="BETA1,3-GALACTOSYLTRANSFERASE"/>
    <property type="match status" value="1"/>
</dbReference>
<keyword evidence="5 8" id="KW-1133">Transmembrane helix</keyword>
<accession>A0A7S2QRV4</accession>
<dbReference type="EMBL" id="HBHC01000508">
    <property type="protein sequence ID" value="CAD9650154.1"/>
    <property type="molecule type" value="Transcribed_RNA"/>
</dbReference>
<gene>
    <name evidence="9" type="ORF">NSPH01132_LOCUS251</name>
</gene>
<feature type="compositionally biased region" description="Basic and acidic residues" evidence="7">
    <location>
        <begin position="13"/>
        <end position="24"/>
    </location>
</feature>
<comment type="subcellular location">
    <subcellularLocation>
        <location evidence="1">Membrane</location>
        <topology evidence="1">Single-pass type II membrane protein</topology>
    </subcellularLocation>
</comment>
<keyword evidence="6 8" id="KW-0472">Membrane</keyword>
<proteinExistence type="inferred from homology"/>
<evidence type="ECO:0000256" key="7">
    <source>
        <dbReference type="SAM" id="MobiDB-lite"/>
    </source>
</evidence>
<keyword evidence="3 8" id="KW-0812">Transmembrane</keyword>
<evidence type="ECO:0000256" key="5">
    <source>
        <dbReference type="ARBA" id="ARBA00022989"/>
    </source>
</evidence>
<evidence type="ECO:0000256" key="8">
    <source>
        <dbReference type="SAM" id="Phobius"/>
    </source>
</evidence>
<dbReference type="AlphaFoldDB" id="A0A7S2QRV4"/>
<evidence type="ECO:0000256" key="1">
    <source>
        <dbReference type="ARBA" id="ARBA00004606"/>
    </source>
</evidence>
<organism evidence="9">
    <name type="scientific">Norrisiella sphaerica</name>
    <dbReference type="NCBI Taxonomy" id="552664"/>
    <lineage>
        <taxon>Eukaryota</taxon>
        <taxon>Sar</taxon>
        <taxon>Rhizaria</taxon>
        <taxon>Cercozoa</taxon>
        <taxon>Chlorarachniophyceae</taxon>
        <taxon>Norrisiella</taxon>
    </lineage>
</organism>
<name>A0A7S2QRV4_9EUKA</name>
<evidence type="ECO:0000256" key="4">
    <source>
        <dbReference type="ARBA" id="ARBA00022968"/>
    </source>
</evidence>
<keyword evidence="4" id="KW-0735">Signal-anchor</keyword>
<comment type="similarity">
    <text evidence="2">Belongs to the glycosyltransferase 31 family. Beta3-Gal-T subfamily.</text>
</comment>
<evidence type="ECO:0000256" key="2">
    <source>
        <dbReference type="ARBA" id="ARBA00006462"/>
    </source>
</evidence>
<protein>
    <submittedName>
        <fullName evidence="9">Uncharacterized protein</fullName>
    </submittedName>
</protein>
<reference evidence="9" key="1">
    <citation type="submission" date="2021-01" db="EMBL/GenBank/DDBJ databases">
        <authorList>
            <person name="Corre E."/>
            <person name="Pelletier E."/>
            <person name="Niang G."/>
            <person name="Scheremetjew M."/>
            <person name="Finn R."/>
            <person name="Kale V."/>
            <person name="Holt S."/>
            <person name="Cochrane G."/>
            <person name="Meng A."/>
            <person name="Brown T."/>
            <person name="Cohen L."/>
        </authorList>
    </citation>
    <scope>NUCLEOTIDE SEQUENCE</scope>
    <source>
        <strain evidence="9">BC52</strain>
    </source>
</reference>
<dbReference type="GO" id="GO:0016020">
    <property type="term" value="C:membrane"/>
    <property type="evidence" value="ECO:0007669"/>
    <property type="project" value="UniProtKB-SubCell"/>
</dbReference>
<dbReference type="GO" id="GO:0016263">
    <property type="term" value="F:glycoprotein-N-acetylgalactosamine 3-beta-galactosyltransferase activity"/>
    <property type="evidence" value="ECO:0007669"/>
    <property type="project" value="TreeGrafter"/>
</dbReference>
<dbReference type="PANTHER" id="PTHR23033:SF14">
    <property type="entry name" value="GLYCOPROTEIN-N-ACETYLGALACTOSAMINE 3-BETA-GALACTOSYLTRANSFERASE 1-RELATED"/>
    <property type="match status" value="1"/>
</dbReference>
<feature type="compositionally biased region" description="Basic residues" evidence="7">
    <location>
        <begin position="1"/>
        <end position="12"/>
    </location>
</feature>